<evidence type="ECO:0000313" key="3">
    <source>
        <dbReference type="Proteomes" id="UP001165121"/>
    </source>
</evidence>
<organism evidence="2 3">
    <name type="scientific">Phytophthora fragariaefolia</name>
    <dbReference type="NCBI Taxonomy" id="1490495"/>
    <lineage>
        <taxon>Eukaryota</taxon>
        <taxon>Sar</taxon>
        <taxon>Stramenopiles</taxon>
        <taxon>Oomycota</taxon>
        <taxon>Peronosporomycetes</taxon>
        <taxon>Peronosporales</taxon>
        <taxon>Peronosporaceae</taxon>
        <taxon>Phytophthora</taxon>
    </lineage>
</organism>
<dbReference type="Pfam" id="PF13884">
    <property type="entry name" value="Peptidase_S74"/>
    <property type="match status" value="1"/>
</dbReference>
<evidence type="ECO:0000313" key="2">
    <source>
        <dbReference type="EMBL" id="GMG16839.1"/>
    </source>
</evidence>
<keyword evidence="3" id="KW-1185">Reference proteome</keyword>
<reference evidence="2" key="1">
    <citation type="submission" date="2023-04" db="EMBL/GenBank/DDBJ databases">
        <title>Phytophthora fragariaefolia NBRC 109709.</title>
        <authorList>
            <person name="Ichikawa N."/>
            <person name="Sato H."/>
            <person name="Tonouchi N."/>
        </authorList>
    </citation>
    <scope>NUCLEOTIDE SEQUENCE</scope>
    <source>
        <strain evidence="2">NBRC 109709</strain>
    </source>
</reference>
<sequence length="922" mass="91609">MGFTYAPVIHDSELYNPLFYSYLGSDGSVTYAYAQTLFLSRNNYRLSYLSGSTLGIASEGLALVPGSGGNISGIGALGCSSLMVGGSSVVAPPSYVIGIIEGAAAASKALVLNSTLDVSGINALSATSLSGTLQTASQPNIISLGTLTPITTSGALAMSGVSISSSEISVLDGVSPGTAAPSKALVLNSSSNISGIASLSATSLTVTTISASGTINLSGIVNCNNSAYAASPLSGSLVVSGGKGIQKNIAIGGIASSSSQWALLGIQYQSRATTYTDTSTAGCSTVASSVISSYAQPAIASTNSITISRAATVYIENSVASSTNTTITNAYRLWIANGKVLLGDTSVSSSTTTGALVVSGGLGVGGQLSASTIAGTIQTAAQPNITSIGTLSSLTVSGGLSASTLTGTLQTASQPNITSVGALTSLTVAGGLSASTLAGTLQTAAQPNITLIGTLTARTVSGSIDGTLSTAAQPNITSVGTLTSLSVSGSISGTLSSAAQPNITSVDTLSSLSVSGSLTGTLSTAAQPNITSVGTLSSLSVSGVSSITNTTYATSPSNGALVVSGGIGIGKNLYIGSSQTITSWATTGPQIATITATYTNSSTASGGTAATAVMNSFAQCTLAATNTGVITTRAATVYISGAPIAGSNMSITNPYAMLVASGRVLLDGAVSATSLTSGTLQVSGGMSVGENLYCSYMNTSTGICIHETAAKQTSWLTTTGSLTNWLDGSYSILQDWYGGNVTPIRAVLEVNNGSSATSTNAGFFGSSTDNDLKLGTNNATRMTILGGANAGRVGIGSTSPAHGLHNTLTVSTTLDAAGTGVAYFLKSGGLMSTLGPLSAIPVGIGTLGAILATCGCYTTSDARLNKDWTELNDDVCDAMLKVEPLLFRYKSDDDTIPLQIGYKAQALLRANLPHCINFTPNA</sequence>
<feature type="domain" description="Peptidase S74" evidence="1">
    <location>
        <begin position="860"/>
        <end position="910"/>
    </location>
</feature>
<dbReference type="AlphaFoldDB" id="A0A9W6YPZ1"/>
<evidence type="ECO:0000259" key="1">
    <source>
        <dbReference type="Pfam" id="PF13884"/>
    </source>
</evidence>
<name>A0A9W6YPZ1_9STRA</name>
<dbReference type="OrthoDB" id="128763at2759"/>
<dbReference type="EMBL" id="BSXT01018959">
    <property type="protein sequence ID" value="GMG16839.1"/>
    <property type="molecule type" value="Genomic_DNA"/>
</dbReference>
<dbReference type="InterPro" id="IPR030392">
    <property type="entry name" value="S74_ICA"/>
</dbReference>
<dbReference type="Proteomes" id="UP001165121">
    <property type="component" value="Unassembled WGS sequence"/>
</dbReference>
<proteinExistence type="predicted"/>
<accession>A0A9W6YPZ1</accession>
<protein>
    <submittedName>
        <fullName evidence="2">Unnamed protein product</fullName>
    </submittedName>
</protein>
<gene>
    <name evidence="2" type="ORF">Pfra01_002992200</name>
</gene>
<comment type="caution">
    <text evidence="2">The sequence shown here is derived from an EMBL/GenBank/DDBJ whole genome shotgun (WGS) entry which is preliminary data.</text>
</comment>